<sequence>MPKKLDNPESLSLSDIHKMSAEEKDAWFGRERSKLVASAERILSSPVIQDRTRKQLAVANGDEAFERILIEMHHETGLTVNELADMDAIEFDRYVAAAMRRRGVEPDWVKVKAGDIAGGRATRCRLADDSAHPGIRRERKPASTQYDWYVRRNLLSTYLKPKTVDRYT</sequence>
<dbReference type="AlphaFoldDB" id="A0A5C6G022"/>
<name>A0A5C6G022_9PLAN</name>
<accession>A0A5C6G022</accession>
<dbReference type="EMBL" id="SJPZ01000001">
    <property type="protein sequence ID" value="TWU66900.1"/>
    <property type="molecule type" value="Genomic_DNA"/>
</dbReference>
<dbReference type="RefSeq" id="WP_146413429.1">
    <property type="nucleotide sequence ID" value="NZ_SJPZ01000001.1"/>
</dbReference>
<gene>
    <name evidence="1" type="ORF">V7x_24710</name>
</gene>
<evidence type="ECO:0000313" key="1">
    <source>
        <dbReference type="EMBL" id="TWU66900.1"/>
    </source>
</evidence>
<evidence type="ECO:0000313" key="2">
    <source>
        <dbReference type="Proteomes" id="UP000316476"/>
    </source>
</evidence>
<proteinExistence type="predicted"/>
<comment type="caution">
    <text evidence="1">The sequence shown here is derived from an EMBL/GenBank/DDBJ whole genome shotgun (WGS) entry which is preliminary data.</text>
</comment>
<dbReference type="Proteomes" id="UP000316476">
    <property type="component" value="Unassembled WGS sequence"/>
</dbReference>
<protein>
    <submittedName>
        <fullName evidence="1">Uncharacterized protein</fullName>
    </submittedName>
</protein>
<reference evidence="1 2" key="1">
    <citation type="submission" date="2019-02" db="EMBL/GenBank/DDBJ databases">
        <title>Deep-cultivation of Planctomycetes and their phenomic and genomic characterization uncovers novel biology.</title>
        <authorList>
            <person name="Wiegand S."/>
            <person name="Jogler M."/>
            <person name="Boedeker C."/>
            <person name="Pinto D."/>
            <person name="Vollmers J."/>
            <person name="Rivas-Marin E."/>
            <person name="Kohn T."/>
            <person name="Peeters S.H."/>
            <person name="Heuer A."/>
            <person name="Rast P."/>
            <person name="Oberbeckmann S."/>
            <person name="Bunk B."/>
            <person name="Jeske O."/>
            <person name="Meyerdierks A."/>
            <person name="Storesund J.E."/>
            <person name="Kallscheuer N."/>
            <person name="Luecker S."/>
            <person name="Lage O.M."/>
            <person name="Pohl T."/>
            <person name="Merkel B.J."/>
            <person name="Hornburger P."/>
            <person name="Mueller R.-W."/>
            <person name="Bruemmer F."/>
            <person name="Labrenz M."/>
            <person name="Spormann A.M."/>
            <person name="Op Den Camp H."/>
            <person name="Overmann J."/>
            <person name="Amann R."/>
            <person name="Jetten M.S.M."/>
            <person name="Mascher T."/>
            <person name="Medema M.H."/>
            <person name="Devos D.P."/>
            <person name="Kaster A.-K."/>
            <person name="Ovreas L."/>
            <person name="Rohde M."/>
            <person name="Galperin M.Y."/>
            <person name="Jogler C."/>
        </authorList>
    </citation>
    <scope>NUCLEOTIDE SEQUENCE [LARGE SCALE GENOMIC DNA]</scope>
    <source>
        <strain evidence="1 2">V7</strain>
    </source>
</reference>
<organism evidence="1 2">
    <name type="scientific">Crateriforma conspicua</name>
    <dbReference type="NCBI Taxonomy" id="2527996"/>
    <lineage>
        <taxon>Bacteria</taxon>
        <taxon>Pseudomonadati</taxon>
        <taxon>Planctomycetota</taxon>
        <taxon>Planctomycetia</taxon>
        <taxon>Planctomycetales</taxon>
        <taxon>Planctomycetaceae</taxon>
        <taxon>Crateriforma</taxon>
    </lineage>
</organism>